<evidence type="ECO:0000256" key="3">
    <source>
        <dbReference type="ARBA" id="ARBA00023004"/>
    </source>
</evidence>
<organism evidence="6">
    <name type="scientific">viral metagenome</name>
    <dbReference type="NCBI Taxonomy" id="1070528"/>
    <lineage>
        <taxon>unclassified sequences</taxon>
        <taxon>metagenomes</taxon>
        <taxon>organismal metagenomes</taxon>
    </lineage>
</organism>
<dbReference type="PROSITE" id="PS51918">
    <property type="entry name" value="RADICAL_SAM"/>
    <property type="match status" value="1"/>
</dbReference>
<feature type="domain" description="Radical SAM core" evidence="5">
    <location>
        <begin position="5"/>
        <end position="229"/>
    </location>
</feature>
<keyword evidence="4" id="KW-0411">Iron-sulfur</keyword>
<keyword evidence="3" id="KW-0408">Iron</keyword>
<gene>
    <name evidence="6" type="ORF">MM415B01830_0007</name>
</gene>
<name>A0A6M3IG91_9ZZZZ</name>
<dbReference type="SFLD" id="SFLDS00029">
    <property type="entry name" value="Radical_SAM"/>
    <property type="match status" value="1"/>
</dbReference>
<dbReference type="AlphaFoldDB" id="A0A6M3IG91"/>
<sequence>MLKVLSKLSVVELDLTNDCNHNCIWCINRSFREREPVTMDKEFAFDVIKQLHEFGVKTLIFSGGGEPLLHPQFSKILLYAKSYKFNIGVITNGVRIQENYAMIKDCCDFLIVSIDAGTAETYKKLHKGEKAEFQKVISSCKQLKSEGFPMILFSFLVHPDNYYEVPRLLEFIEIHKINGLLVRPIYLKKMTYNQRFLTEAKRVHTNVSNTEMSPYINWNMNYFQDLGEMTGEYQHCFFQSGRSVICANGKMYLCSQVRGVKKFEIGDFNTESLVNIWAGERRELVLSRLDISRCPACRYKEYNRVMQDITCNTGRDFLW</sequence>
<evidence type="ECO:0000256" key="2">
    <source>
        <dbReference type="ARBA" id="ARBA00022723"/>
    </source>
</evidence>
<dbReference type="CDD" id="cd01335">
    <property type="entry name" value="Radical_SAM"/>
    <property type="match status" value="1"/>
</dbReference>
<dbReference type="SUPFAM" id="SSF102114">
    <property type="entry name" value="Radical SAM enzymes"/>
    <property type="match status" value="1"/>
</dbReference>
<dbReference type="SFLD" id="SFLDG01067">
    <property type="entry name" value="SPASM/twitch_domain_containing"/>
    <property type="match status" value="1"/>
</dbReference>
<dbReference type="InterPro" id="IPR058240">
    <property type="entry name" value="rSAM_sf"/>
</dbReference>
<dbReference type="Gene3D" id="3.20.20.70">
    <property type="entry name" value="Aldolase class I"/>
    <property type="match status" value="1"/>
</dbReference>
<dbReference type="InterPro" id="IPR050377">
    <property type="entry name" value="Radical_SAM_PqqE_MftC-like"/>
</dbReference>
<proteinExistence type="predicted"/>
<keyword evidence="1" id="KW-0949">S-adenosyl-L-methionine</keyword>
<reference evidence="6" key="1">
    <citation type="submission" date="2020-03" db="EMBL/GenBank/DDBJ databases">
        <title>The deep terrestrial virosphere.</title>
        <authorList>
            <person name="Holmfeldt K."/>
            <person name="Nilsson E."/>
            <person name="Simone D."/>
            <person name="Lopez-Fernandez M."/>
            <person name="Wu X."/>
            <person name="de Brujin I."/>
            <person name="Lundin D."/>
            <person name="Andersson A."/>
            <person name="Bertilsson S."/>
            <person name="Dopson M."/>
        </authorList>
    </citation>
    <scope>NUCLEOTIDE SEQUENCE</scope>
    <source>
        <strain evidence="6">MM415B01830</strain>
    </source>
</reference>
<dbReference type="CDD" id="cd21109">
    <property type="entry name" value="SPASM"/>
    <property type="match status" value="1"/>
</dbReference>
<keyword evidence="2" id="KW-0479">Metal-binding</keyword>
<protein>
    <submittedName>
        <fullName evidence="6">Putative radical SAM superfamily protein</fullName>
    </submittedName>
</protein>
<dbReference type="PANTHER" id="PTHR11228:SF7">
    <property type="entry name" value="PQQA PEPTIDE CYCLASE"/>
    <property type="match status" value="1"/>
</dbReference>
<dbReference type="InterPro" id="IPR023885">
    <property type="entry name" value="4Fe4S-binding_SPASM_dom"/>
</dbReference>
<evidence type="ECO:0000259" key="5">
    <source>
        <dbReference type="PROSITE" id="PS51918"/>
    </source>
</evidence>
<dbReference type="EMBL" id="MT141223">
    <property type="protein sequence ID" value="QJA56506.1"/>
    <property type="molecule type" value="Genomic_DNA"/>
</dbReference>
<dbReference type="Pfam" id="PF13186">
    <property type="entry name" value="SPASM"/>
    <property type="match status" value="1"/>
</dbReference>
<evidence type="ECO:0000313" key="6">
    <source>
        <dbReference type="EMBL" id="QJA56506.1"/>
    </source>
</evidence>
<dbReference type="GO" id="GO:0003824">
    <property type="term" value="F:catalytic activity"/>
    <property type="evidence" value="ECO:0007669"/>
    <property type="project" value="InterPro"/>
</dbReference>
<accession>A0A6M3IG91</accession>
<evidence type="ECO:0000256" key="1">
    <source>
        <dbReference type="ARBA" id="ARBA00022691"/>
    </source>
</evidence>
<dbReference type="InterPro" id="IPR013785">
    <property type="entry name" value="Aldolase_TIM"/>
</dbReference>
<dbReference type="PANTHER" id="PTHR11228">
    <property type="entry name" value="RADICAL SAM DOMAIN PROTEIN"/>
    <property type="match status" value="1"/>
</dbReference>
<dbReference type="GO" id="GO:0051536">
    <property type="term" value="F:iron-sulfur cluster binding"/>
    <property type="evidence" value="ECO:0007669"/>
    <property type="project" value="UniProtKB-KW"/>
</dbReference>
<evidence type="ECO:0000256" key="4">
    <source>
        <dbReference type="ARBA" id="ARBA00023014"/>
    </source>
</evidence>
<dbReference type="GO" id="GO:0046872">
    <property type="term" value="F:metal ion binding"/>
    <property type="evidence" value="ECO:0007669"/>
    <property type="project" value="UniProtKB-KW"/>
</dbReference>
<dbReference type="Pfam" id="PF04055">
    <property type="entry name" value="Radical_SAM"/>
    <property type="match status" value="1"/>
</dbReference>
<dbReference type="InterPro" id="IPR007197">
    <property type="entry name" value="rSAM"/>
</dbReference>